<evidence type="ECO:0000259" key="5">
    <source>
        <dbReference type="Pfam" id="PF00294"/>
    </source>
</evidence>
<dbReference type="Gramene" id="CDY61023">
    <property type="protein sequence ID" value="CDY61023"/>
    <property type="gene ID" value="GSBRNA2T00030454001"/>
</dbReference>
<comment type="similarity">
    <text evidence="1">Belongs to the carbohydrate kinase PfkB family.</text>
</comment>
<dbReference type="Proteomes" id="UP001295469">
    <property type="component" value="Chromosome A03"/>
</dbReference>
<reference evidence="7 8" key="1">
    <citation type="journal article" date="2014" name="Science">
        <title>Plant genetics. Early allopolyploid evolution in the post-Neolithic Brassica napus oilseed genome.</title>
        <authorList>
            <person name="Chalhoub B."/>
            <person name="Denoeud F."/>
            <person name="Liu S."/>
            <person name="Parkin I.A."/>
            <person name="Tang H."/>
            <person name="Wang X."/>
            <person name="Chiquet J."/>
            <person name="Belcram H."/>
            <person name="Tong C."/>
            <person name="Samans B."/>
            <person name="Correa M."/>
            <person name="Da Silva C."/>
            <person name="Just J."/>
            <person name="Falentin C."/>
            <person name="Koh C.S."/>
            <person name="Le Clainche I."/>
            <person name="Bernard M."/>
            <person name="Bento P."/>
            <person name="Noel B."/>
            <person name="Labadie K."/>
            <person name="Alberti A."/>
            <person name="Charles M."/>
            <person name="Arnaud D."/>
            <person name="Guo H."/>
            <person name="Daviaud C."/>
            <person name="Alamery S."/>
            <person name="Jabbari K."/>
            <person name="Zhao M."/>
            <person name="Edger P.P."/>
            <person name="Chelaifa H."/>
            <person name="Tack D."/>
            <person name="Lassalle G."/>
            <person name="Mestiri I."/>
            <person name="Schnel N."/>
            <person name="Le Paslier M.C."/>
            <person name="Fan G."/>
            <person name="Renault V."/>
            <person name="Bayer P.E."/>
            <person name="Golicz A.A."/>
            <person name="Manoli S."/>
            <person name="Lee T.H."/>
            <person name="Thi V.H."/>
            <person name="Chalabi S."/>
            <person name="Hu Q."/>
            <person name="Fan C."/>
            <person name="Tollenaere R."/>
            <person name="Lu Y."/>
            <person name="Battail C."/>
            <person name="Shen J."/>
            <person name="Sidebottom C.H."/>
            <person name="Wang X."/>
            <person name="Canaguier A."/>
            <person name="Chauveau A."/>
            <person name="Berard A."/>
            <person name="Deniot G."/>
            <person name="Guan M."/>
            <person name="Liu Z."/>
            <person name="Sun F."/>
            <person name="Lim Y.P."/>
            <person name="Lyons E."/>
            <person name="Town C.D."/>
            <person name="Bancroft I."/>
            <person name="Wang X."/>
            <person name="Meng J."/>
            <person name="Ma J."/>
            <person name="Pires J.C."/>
            <person name="King G.J."/>
            <person name="Brunel D."/>
            <person name="Delourme R."/>
            <person name="Renard M."/>
            <person name="Aury J.M."/>
            <person name="Adams K.L."/>
            <person name="Batley J."/>
            <person name="Snowdon R.J."/>
            <person name="Tost J."/>
            <person name="Edwards D."/>
            <person name="Zhou Y."/>
            <person name="Hua W."/>
            <person name="Sharpe A.G."/>
            <person name="Paterson A.H."/>
            <person name="Guan C."/>
            <person name="Wincker P."/>
        </authorList>
    </citation>
    <scope>NUCLEOTIDE SEQUENCE [LARGE SCALE GENOMIC DNA]</scope>
    <source>
        <strain evidence="8">cv. Darmor-bzh</strain>
    </source>
</reference>
<dbReference type="PANTHER" id="PTHR43085">
    <property type="entry name" value="HEXOKINASE FAMILY MEMBER"/>
    <property type="match status" value="1"/>
</dbReference>
<dbReference type="Gene3D" id="3.40.1190.20">
    <property type="match status" value="1"/>
</dbReference>
<evidence type="ECO:0000256" key="3">
    <source>
        <dbReference type="ARBA" id="ARBA00022777"/>
    </source>
</evidence>
<dbReference type="Pfam" id="PF00294">
    <property type="entry name" value="PfkB"/>
    <property type="match status" value="1"/>
</dbReference>
<protein>
    <submittedName>
        <fullName evidence="6">(rape) hypothetical protein</fullName>
    </submittedName>
    <submittedName>
        <fullName evidence="7">BnaAnng17330D protein</fullName>
    </submittedName>
</protein>
<dbReference type="EMBL" id="HG994357">
    <property type="protein sequence ID" value="CAF2121072.1"/>
    <property type="molecule type" value="Genomic_DNA"/>
</dbReference>
<keyword evidence="8" id="KW-1185">Reference proteome</keyword>
<evidence type="ECO:0000256" key="1">
    <source>
        <dbReference type="ARBA" id="ARBA00010688"/>
    </source>
</evidence>
<feature type="region of interest" description="Disordered" evidence="4">
    <location>
        <begin position="1"/>
        <end position="20"/>
    </location>
</feature>
<proteinExistence type="inferred from homology"/>
<evidence type="ECO:0000256" key="2">
    <source>
        <dbReference type="ARBA" id="ARBA00022679"/>
    </source>
</evidence>
<organism evidence="7 8">
    <name type="scientific">Brassica napus</name>
    <name type="common">Rape</name>
    <dbReference type="NCBI Taxonomy" id="3708"/>
    <lineage>
        <taxon>Eukaryota</taxon>
        <taxon>Viridiplantae</taxon>
        <taxon>Streptophyta</taxon>
        <taxon>Embryophyta</taxon>
        <taxon>Tracheophyta</taxon>
        <taxon>Spermatophyta</taxon>
        <taxon>Magnoliopsida</taxon>
        <taxon>eudicotyledons</taxon>
        <taxon>Gunneridae</taxon>
        <taxon>Pentapetalae</taxon>
        <taxon>rosids</taxon>
        <taxon>malvids</taxon>
        <taxon>Brassicales</taxon>
        <taxon>Brassicaceae</taxon>
        <taxon>Brassiceae</taxon>
        <taxon>Brassica</taxon>
    </lineage>
</organism>
<dbReference type="STRING" id="3708.A0A078JA36"/>
<keyword evidence="2" id="KW-0808">Transferase</keyword>
<evidence type="ECO:0000313" key="6">
    <source>
        <dbReference type="EMBL" id="CAF2121072.1"/>
    </source>
</evidence>
<keyword evidence="3" id="KW-0418">Kinase</keyword>
<dbReference type="InterPro" id="IPR050306">
    <property type="entry name" value="PfkB_Carbo_kinase"/>
</dbReference>
<dbReference type="AlphaFoldDB" id="A0A078JA36"/>
<dbReference type="InterPro" id="IPR011611">
    <property type="entry name" value="PfkB_dom"/>
</dbReference>
<dbReference type="SUPFAM" id="SSF53613">
    <property type="entry name" value="Ribokinase-like"/>
    <property type="match status" value="1"/>
</dbReference>
<dbReference type="PROSITE" id="PS00584">
    <property type="entry name" value="PFKB_KINASES_2"/>
    <property type="match status" value="1"/>
</dbReference>
<feature type="domain" description="Carbohydrate kinase PfkB" evidence="5">
    <location>
        <begin position="80"/>
        <end position="152"/>
    </location>
</feature>
<gene>
    <name evidence="7" type="primary">BnaAnng17330D</name>
    <name evidence="6" type="ORF">DARMORV10_A03P12050.1</name>
    <name evidence="7" type="ORF">GSBRNA2T00030454001</name>
</gene>
<dbReference type="EMBL" id="LK033946">
    <property type="protein sequence ID" value="CDY61023.1"/>
    <property type="molecule type" value="Genomic_DNA"/>
</dbReference>
<sequence length="213" mass="23969">MFTQRRSTAKSERFETSRSWHQRQPSLSQCLVFDPVRGEVKLVSLKESGFHHVLDRDGFLKASSEEALFMDVEEMKELCCVVVTNVEKGCRIDREDDETVVIPPFNAKQVDPTGAGDSFLGGLVVGLVEGLDVPDAALLGNLFGSLTVEHFGQPKFDLMMLQRVKDEVHRMKKQCNGHSSDHDDFHARITPARFQDSLLQAKLLLNGHSCDRR</sequence>
<evidence type="ECO:0000313" key="8">
    <source>
        <dbReference type="Proteomes" id="UP000028999"/>
    </source>
</evidence>
<dbReference type="PANTHER" id="PTHR43085:SF13">
    <property type="entry name" value="INOSITOL 3-KINASE"/>
    <property type="match status" value="1"/>
</dbReference>
<dbReference type="InterPro" id="IPR029056">
    <property type="entry name" value="Ribokinase-like"/>
</dbReference>
<reference evidence="7" key="2">
    <citation type="submission" date="2014-06" db="EMBL/GenBank/DDBJ databases">
        <authorList>
            <person name="Genoscope - CEA"/>
        </authorList>
    </citation>
    <scope>NUCLEOTIDE SEQUENCE</scope>
</reference>
<dbReference type="PaxDb" id="3708-A0A078JA36"/>
<name>A0A078JA36_BRANA</name>
<accession>A0A078JA36</accession>
<evidence type="ECO:0000256" key="4">
    <source>
        <dbReference type="SAM" id="MobiDB-lite"/>
    </source>
</evidence>
<dbReference type="GO" id="GO:0010264">
    <property type="term" value="P:myo-inositol hexakisphosphate biosynthetic process"/>
    <property type="evidence" value="ECO:0000318"/>
    <property type="project" value="GO_Central"/>
</dbReference>
<feature type="compositionally biased region" description="Basic and acidic residues" evidence="4">
    <location>
        <begin position="9"/>
        <end position="18"/>
    </location>
</feature>
<dbReference type="Proteomes" id="UP000028999">
    <property type="component" value="Unassembled WGS sequence"/>
</dbReference>
<evidence type="ECO:0000313" key="7">
    <source>
        <dbReference type="EMBL" id="CDY61023.1"/>
    </source>
</evidence>
<dbReference type="GO" id="GO:0016301">
    <property type="term" value="F:kinase activity"/>
    <property type="evidence" value="ECO:0007669"/>
    <property type="project" value="UniProtKB-KW"/>
</dbReference>
<dbReference type="InterPro" id="IPR002173">
    <property type="entry name" value="Carboh/pur_kinase_PfkB_CS"/>
</dbReference>
<reference evidence="6" key="3">
    <citation type="submission" date="2021-01" db="EMBL/GenBank/DDBJ databases">
        <authorList>
            <consortium name="Genoscope - CEA"/>
            <person name="William W."/>
        </authorList>
    </citation>
    <scope>NUCLEOTIDE SEQUENCE</scope>
</reference>